<proteinExistence type="predicted"/>
<keyword evidence="2" id="KW-1185">Reference proteome</keyword>
<gene>
    <name evidence="1" type="ORF">GCM10011583_66570</name>
</gene>
<dbReference type="Proteomes" id="UP000660265">
    <property type="component" value="Unassembled WGS sequence"/>
</dbReference>
<protein>
    <submittedName>
        <fullName evidence="1">Uncharacterized protein</fullName>
    </submittedName>
</protein>
<evidence type="ECO:0000313" key="2">
    <source>
        <dbReference type="Proteomes" id="UP000660265"/>
    </source>
</evidence>
<dbReference type="EMBL" id="BMMV01000031">
    <property type="protein sequence ID" value="GGK25254.1"/>
    <property type="molecule type" value="Genomic_DNA"/>
</dbReference>
<sequence>MIREVGDAAGGWLALECGVSAVVIVGVEPVGVCLASFGLGAVGLRVSPFVEEGSVEPFDFPVRLGPVGAGAFV</sequence>
<name>A0ABQ2ET87_9ACTN</name>
<reference evidence="2" key="1">
    <citation type="journal article" date="2019" name="Int. J. Syst. Evol. Microbiol.">
        <title>The Global Catalogue of Microorganisms (GCM) 10K type strain sequencing project: providing services to taxonomists for standard genome sequencing and annotation.</title>
        <authorList>
            <consortium name="The Broad Institute Genomics Platform"/>
            <consortium name="The Broad Institute Genome Sequencing Center for Infectious Disease"/>
            <person name="Wu L."/>
            <person name="Ma J."/>
        </authorList>
    </citation>
    <scope>NUCLEOTIDE SEQUENCE [LARGE SCALE GENOMIC DNA]</scope>
    <source>
        <strain evidence="2">CGMCC 4.7275</strain>
    </source>
</reference>
<comment type="caution">
    <text evidence="1">The sequence shown here is derived from an EMBL/GenBank/DDBJ whole genome shotgun (WGS) entry which is preliminary data.</text>
</comment>
<evidence type="ECO:0000313" key="1">
    <source>
        <dbReference type="EMBL" id="GGK25254.1"/>
    </source>
</evidence>
<accession>A0ABQ2ET87</accession>
<organism evidence="1 2">
    <name type="scientific">Streptomyces camponoticapitis</name>
    <dbReference type="NCBI Taxonomy" id="1616125"/>
    <lineage>
        <taxon>Bacteria</taxon>
        <taxon>Bacillati</taxon>
        <taxon>Actinomycetota</taxon>
        <taxon>Actinomycetes</taxon>
        <taxon>Kitasatosporales</taxon>
        <taxon>Streptomycetaceae</taxon>
        <taxon>Streptomyces</taxon>
    </lineage>
</organism>